<proteinExistence type="predicted"/>
<reference evidence="1 2" key="1">
    <citation type="journal article" date="2022" name="bioRxiv">
        <title>Genomics of Preaxostyla Flagellates Illuminates Evolutionary Transitions and the Path Towards Mitochondrial Loss.</title>
        <authorList>
            <person name="Novak L.V.F."/>
            <person name="Treitli S.C."/>
            <person name="Pyrih J."/>
            <person name="Halakuc P."/>
            <person name="Pipaliya S.V."/>
            <person name="Vacek V."/>
            <person name="Brzon O."/>
            <person name="Soukal P."/>
            <person name="Eme L."/>
            <person name="Dacks J.B."/>
            <person name="Karnkowska A."/>
            <person name="Elias M."/>
            <person name="Hampl V."/>
        </authorList>
    </citation>
    <scope>NUCLEOTIDE SEQUENCE [LARGE SCALE GENOMIC DNA]</scope>
    <source>
        <strain evidence="1">NAU3</strain>
        <tissue evidence="1">Gut</tissue>
    </source>
</reference>
<keyword evidence="2" id="KW-1185">Reference proteome</keyword>
<comment type="caution">
    <text evidence="1">The sequence shown here is derived from an EMBL/GenBank/DDBJ whole genome shotgun (WGS) entry which is preliminary data.</text>
</comment>
<sequence>MLTSSDEGWSSVEPTSFALPLFSSCTSSNRTLLVSLTFINRNIPNDARTNDVDALLGMEGCEEVRTSDLGLAVRLRSSFKLCSTVGLERHSATAKTERVHSLQTLVRAVWKEDEEERR</sequence>
<organism evidence="1 2">
    <name type="scientific">Blattamonas nauphoetae</name>
    <dbReference type="NCBI Taxonomy" id="2049346"/>
    <lineage>
        <taxon>Eukaryota</taxon>
        <taxon>Metamonada</taxon>
        <taxon>Preaxostyla</taxon>
        <taxon>Oxymonadida</taxon>
        <taxon>Blattamonas</taxon>
    </lineage>
</organism>
<dbReference type="Proteomes" id="UP001281761">
    <property type="component" value="Unassembled WGS sequence"/>
</dbReference>
<evidence type="ECO:0000313" key="1">
    <source>
        <dbReference type="EMBL" id="KAK2945864.1"/>
    </source>
</evidence>
<gene>
    <name evidence="1" type="ORF">BLNAU_19232</name>
</gene>
<name>A0ABQ9X3D7_9EUKA</name>
<dbReference type="EMBL" id="JARBJD010000245">
    <property type="protein sequence ID" value="KAK2945864.1"/>
    <property type="molecule type" value="Genomic_DNA"/>
</dbReference>
<accession>A0ABQ9X3D7</accession>
<evidence type="ECO:0000313" key="2">
    <source>
        <dbReference type="Proteomes" id="UP001281761"/>
    </source>
</evidence>
<protein>
    <submittedName>
        <fullName evidence="1">Uncharacterized protein</fullName>
    </submittedName>
</protein>